<dbReference type="PROSITE" id="PS50075">
    <property type="entry name" value="CARRIER"/>
    <property type="match status" value="1"/>
</dbReference>
<accession>A0AAN7UWG7</accession>
<dbReference type="SMART" id="SM00823">
    <property type="entry name" value="PKS_PP"/>
    <property type="match status" value="1"/>
</dbReference>
<feature type="domain" description="Carrier" evidence="3">
    <location>
        <begin position="579"/>
        <end position="655"/>
    </location>
</feature>
<dbReference type="InterPro" id="IPR051414">
    <property type="entry name" value="Adenylate-forming_Reductase"/>
</dbReference>
<protein>
    <recommendedName>
        <fullName evidence="3">Carrier domain-containing protein</fullName>
    </recommendedName>
</protein>
<proteinExistence type="predicted"/>
<gene>
    <name evidence="4" type="ORF">RRF57_011346</name>
</gene>
<keyword evidence="1" id="KW-0596">Phosphopantetheine</keyword>
<keyword evidence="2" id="KW-0597">Phosphoprotein</keyword>
<reference evidence="4 5" key="1">
    <citation type="submission" date="2023-10" db="EMBL/GenBank/DDBJ databases">
        <title>Draft genome sequence of Xylaria bambusicola isolate GMP-LS, the root and basal stem rot pathogen of sugarcane in Indonesia.</title>
        <authorList>
            <person name="Selvaraj P."/>
            <person name="Muralishankar V."/>
            <person name="Muruganantham S."/>
            <person name="Sp S."/>
            <person name="Haryani S."/>
            <person name="Lau K.J.X."/>
            <person name="Naqvi N.I."/>
        </authorList>
    </citation>
    <scope>NUCLEOTIDE SEQUENCE [LARGE SCALE GENOMIC DNA]</scope>
    <source>
        <strain evidence="4">GMP-LS</strain>
    </source>
</reference>
<dbReference type="InterPro" id="IPR042099">
    <property type="entry name" value="ANL_N_sf"/>
</dbReference>
<evidence type="ECO:0000256" key="2">
    <source>
        <dbReference type="ARBA" id="ARBA00022553"/>
    </source>
</evidence>
<comment type="caution">
    <text evidence="4">The sequence shown here is derived from an EMBL/GenBank/DDBJ whole genome shotgun (WGS) entry which is preliminary data.</text>
</comment>
<dbReference type="InterPro" id="IPR013120">
    <property type="entry name" value="FAR_NAD-bd"/>
</dbReference>
<dbReference type="Pfam" id="PF07993">
    <property type="entry name" value="NAD_binding_4"/>
    <property type="match status" value="1"/>
</dbReference>
<dbReference type="InterPro" id="IPR036291">
    <property type="entry name" value="NAD(P)-bd_dom_sf"/>
</dbReference>
<keyword evidence="5" id="KW-1185">Reference proteome</keyword>
<dbReference type="AlphaFoldDB" id="A0AAN7UWG7"/>
<name>A0AAN7UWG7_9PEZI</name>
<dbReference type="Proteomes" id="UP001305414">
    <property type="component" value="Unassembled WGS sequence"/>
</dbReference>
<evidence type="ECO:0000313" key="4">
    <source>
        <dbReference type="EMBL" id="KAK5635634.1"/>
    </source>
</evidence>
<dbReference type="GO" id="GO:0031177">
    <property type="term" value="F:phosphopantetheine binding"/>
    <property type="evidence" value="ECO:0007669"/>
    <property type="project" value="InterPro"/>
</dbReference>
<dbReference type="Gene3D" id="3.40.50.12780">
    <property type="entry name" value="N-terminal domain of ligase-like"/>
    <property type="match status" value="1"/>
</dbReference>
<dbReference type="InterPro" id="IPR020806">
    <property type="entry name" value="PKS_PP-bd"/>
</dbReference>
<dbReference type="EMBL" id="JAWHQM010000056">
    <property type="protein sequence ID" value="KAK5635634.1"/>
    <property type="molecule type" value="Genomic_DNA"/>
</dbReference>
<dbReference type="Gene3D" id="3.40.50.720">
    <property type="entry name" value="NAD(P)-binding Rossmann-like Domain"/>
    <property type="match status" value="1"/>
</dbReference>
<dbReference type="Pfam" id="PF00501">
    <property type="entry name" value="AMP-binding"/>
    <property type="match status" value="1"/>
</dbReference>
<dbReference type="SUPFAM" id="SSF47336">
    <property type="entry name" value="ACP-like"/>
    <property type="match status" value="1"/>
</dbReference>
<dbReference type="Pfam" id="PF00550">
    <property type="entry name" value="PP-binding"/>
    <property type="match status" value="1"/>
</dbReference>
<dbReference type="SUPFAM" id="SSF56801">
    <property type="entry name" value="Acetyl-CoA synthetase-like"/>
    <property type="match status" value="1"/>
</dbReference>
<evidence type="ECO:0000259" key="3">
    <source>
        <dbReference type="PROSITE" id="PS50075"/>
    </source>
</evidence>
<dbReference type="Pfam" id="PF23562">
    <property type="entry name" value="AMP-binding_C_3"/>
    <property type="match status" value="1"/>
</dbReference>
<dbReference type="PANTHER" id="PTHR43439:SF2">
    <property type="entry name" value="ENZYME, PUTATIVE (JCVI)-RELATED"/>
    <property type="match status" value="1"/>
</dbReference>
<dbReference type="InterPro" id="IPR009081">
    <property type="entry name" value="PP-bd_ACP"/>
</dbReference>
<dbReference type="PANTHER" id="PTHR43439">
    <property type="entry name" value="PHENYLACETATE-COENZYME A LIGASE"/>
    <property type="match status" value="1"/>
</dbReference>
<dbReference type="Gene3D" id="1.10.1200.10">
    <property type="entry name" value="ACP-like"/>
    <property type="match status" value="1"/>
</dbReference>
<dbReference type="SUPFAM" id="SSF51735">
    <property type="entry name" value="NAD(P)-binding Rossmann-fold domains"/>
    <property type="match status" value="1"/>
</dbReference>
<sequence>MASKSAPSSLASRVADARWRRFTLPQLIDQVAHEDPDSVYGSWPVDLNSYLAGVRNITYAQLANIVNGLAWWIEKEIGPGNQSEALAYVGPNDVRFTALIYASMKTGHRIFLTSPRNSLIAHQKLFGSVGCKTLITPDPANPHVHAILEAAEPCRAFTIPGIDDLLPKVYPVFVMEKALNESLRDALVVVQSNTAPSHTSGSTGIPKPLIWTQETAMRHIEASSRDPPDGQTSVDSFIRGKRMLSTLPPFHGAGLMQHLLYANGFGNIITIPAATGPIVTARGVVDALKQTPADVVIMVPSVVAELSESPELLEYCAKNIQLILYIGGDLPQAVGDRVASKVRLRCWWGASEIGFPQQIFVPELESHGAGWHYIRFGPIVGAKFDLVNDNLYELVISRDEKLVEIQTTFNIGGFESLTEYRTKDLFEPHPDVLDAWRWRARADDIIVFLNGEKTNPVSMEQHIVTRNPGLISGAIVVGAQRFEAALVIEPVGTGGSLTTAGQAALIEKVWPSVDEANRSAPAHARIDKSLILVATQPFVRSGKGTIQRAANVLQYADDIDKLYANADVSAASAQTTDATDVNAVMHLIQDTLRSMEGLSDADGDENFFDSGMDSLRALQLMRILRKAVGSPKLALSTIYQNPTPRQLATVIASNSSDSFDDQKIRDQLLAIYRGLLHEIPKLHSTTDTEEEGPVDVLLTGSTGTLGTSILAALLNNPKVHHVFCLNRAQDGGREAQFKRFIASNLTTDILDHRVTFVHSDLTDPNLGLDQENHAKLRGRIKILIHNAWPVNFNLNLLAFRPLLAGLVNLFKFAASAAPQTIRTFFVSSVSAVSGLSSGTPEESVPDDSKLLPSSLANGYAGSKRLAELLCDSAARHIGIPVAILRIGQVAGSTTPGGTIWNRSEWLPSLVISSLLRLNCLPDNLGPQFSDVDWVPSDLLGIVIAELVLAGAKTAHGDGAEVFNVRNPNTVSWTALIPTIEGISQERSDKEAMQVVSPEIWLEVLQKTAETDGNEAGAGLISLVTKNPALKLVDFYSESLWPRLSENAQTQSPMDVTRAVAASNTLRNMTPLSSEWMGKWVKEWLKDIDLVVTKPL</sequence>
<dbReference type="InterPro" id="IPR000873">
    <property type="entry name" value="AMP-dep_synth/lig_dom"/>
</dbReference>
<organism evidence="4 5">
    <name type="scientific">Xylaria bambusicola</name>
    <dbReference type="NCBI Taxonomy" id="326684"/>
    <lineage>
        <taxon>Eukaryota</taxon>
        <taxon>Fungi</taxon>
        <taxon>Dikarya</taxon>
        <taxon>Ascomycota</taxon>
        <taxon>Pezizomycotina</taxon>
        <taxon>Sordariomycetes</taxon>
        <taxon>Xylariomycetidae</taxon>
        <taxon>Xylariales</taxon>
        <taxon>Xylariaceae</taxon>
        <taxon>Xylaria</taxon>
    </lineage>
</organism>
<evidence type="ECO:0000256" key="1">
    <source>
        <dbReference type="ARBA" id="ARBA00022450"/>
    </source>
</evidence>
<evidence type="ECO:0000313" key="5">
    <source>
        <dbReference type="Proteomes" id="UP001305414"/>
    </source>
</evidence>
<dbReference type="InterPro" id="IPR036736">
    <property type="entry name" value="ACP-like_sf"/>
</dbReference>